<proteinExistence type="predicted"/>
<gene>
    <name evidence="1" type="ORF">NUW54_g2978</name>
</gene>
<name>A0ACC1Q576_9APHY</name>
<dbReference type="Proteomes" id="UP001144978">
    <property type="component" value="Unassembled WGS sequence"/>
</dbReference>
<reference evidence="1" key="1">
    <citation type="submission" date="2022-08" db="EMBL/GenBank/DDBJ databases">
        <title>Genome Sequence of Pycnoporus sanguineus.</title>
        <authorList>
            <person name="Buettner E."/>
        </authorList>
    </citation>
    <scope>NUCLEOTIDE SEQUENCE</scope>
    <source>
        <strain evidence="1">CG-C14</strain>
    </source>
</reference>
<sequence length="70" mass="7449">MPIASGSSTQLTAMPLEDAAPPVSFNSQEQSAPAQDLSLDAFMAAISGEFDTLNDFNWSYGVDENRPPQA</sequence>
<evidence type="ECO:0000313" key="1">
    <source>
        <dbReference type="EMBL" id="KAJ3008911.1"/>
    </source>
</evidence>
<evidence type="ECO:0000313" key="2">
    <source>
        <dbReference type="Proteomes" id="UP001144978"/>
    </source>
</evidence>
<keyword evidence="2" id="KW-1185">Reference proteome</keyword>
<comment type="caution">
    <text evidence="1">The sequence shown here is derived from an EMBL/GenBank/DDBJ whole genome shotgun (WGS) entry which is preliminary data.</text>
</comment>
<protein>
    <submittedName>
        <fullName evidence="1">Uncharacterized protein</fullName>
    </submittedName>
</protein>
<organism evidence="1 2">
    <name type="scientific">Trametes sanguinea</name>
    <dbReference type="NCBI Taxonomy" id="158606"/>
    <lineage>
        <taxon>Eukaryota</taxon>
        <taxon>Fungi</taxon>
        <taxon>Dikarya</taxon>
        <taxon>Basidiomycota</taxon>
        <taxon>Agaricomycotina</taxon>
        <taxon>Agaricomycetes</taxon>
        <taxon>Polyporales</taxon>
        <taxon>Polyporaceae</taxon>
        <taxon>Trametes</taxon>
    </lineage>
</organism>
<accession>A0ACC1Q576</accession>
<dbReference type="EMBL" id="JANSHE010000598">
    <property type="protein sequence ID" value="KAJ3008911.1"/>
    <property type="molecule type" value="Genomic_DNA"/>
</dbReference>